<dbReference type="InterPro" id="IPR015797">
    <property type="entry name" value="NUDIX_hydrolase-like_dom_sf"/>
</dbReference>
<dbReference type="CDD" id="cd04688">
    <property type="entry name" value="NUDIX_Hydrolase"/>
    <property type="match status" value="1"/>
</dbReference>
<keyword evidence="2" id="KW-0378">Hydrolase</keyword>
<evidence type="ECO:0000256" key="1">
    <source>
        <dbReference type="ARBA" id="ARBA00001946"/>
    </source>
</evidence>
<dbReference type="EMBL" id="JAESJJ010000041">
    <property type="protein sequence ID" value="MBL3611002.1"/>
    <property type="molecule type" value="Genomic_DNA"/>
</dbReference>
<keyword evidence="5" id="KW-1185">Reference proteome</keyword>
<feature type="domain" description="Nudix hydrolase" evidence="3">
    <location>
        <begin position="3"/>
        <end position="144"/>
    </location>
</feature>
<dbReference type="InterPro" id="IPR000086">
    <property type="entry name" value="NUDIX_hydrolase_dom"/>
</dbReference>
<reference evidence="4 5" key="1">
    <citation type="submission" date="2021-01" db="EMBL/GenBank/DDBJ databases">
        <title>Draft genomes of Rhodovulum sulfidophilum.</title>
        <authorList>
            <person name="Guzman M.S."/>
        </authorList>
    </citation>
    <scope>NUCLEOTIDE SEQUENCE [LARGE SCALE GENOMIC DNA]</scope>
    <source>
        <strain evidence="4 5">AB35</strain>
    </source>
</reference>
<dbReference type="PROSITE" id="PS00893">
    <property type="entry name" value="NUDIX_BOX"/>
    <property type="match status" value="1"/>
</dbReference>
<gene>
    <name evidence="4" type="ORF">JMM60_19855</name>
</gene>
<dbReference type="Pfam" id="PF00293">
    <property type="entry name" value="NUDIX"/>
    <property type="match status" value="1"/>
</dbReference>
<organism evidence="4 5">
    <name type="scientific">Rhodovulum sulfidophilum</name>
    <name type="common">Rhodobacter sulfidophilus</name>
    <dbReference type="NCBI Taxonomy" id="35806"/>
    <lineage>
        <taxon>Bacteria</taxon>
        <taxon>Pseudomonadati</taxon>
        <taxon>Pseudomonadota</taxon>
        <taxon>Alphaproteobacteria</taxon>
        <taxon>Rhodobacterales</taxon>
        <taxon>Paracoccaceae</taxon>
        <taxon>Rhodovulum</taxon>
    </lineage>
</organism>
<dbReference type="PROSITE" id="PS51462">
    <property type="entry name" value="NUDIX"/>
    <property type="match status" value="1"/>
</dbReference>
<name>A0ABS1RZQ1_RHOSU</name>
<sequence>MNTWRPASGIRFKALGLHWRGNRLLASEVYEDSGRLKGVRPLGGTVEFGETAQTAVIREFQEELGITVKIVGSPTFIENIYVHEGSLGHEMLAIFDVTFPREAFAGQTRIAFREDSGVECFAEWFALEELDGPGQPQLYPTGLKALLKSKR</sequence>
<evidence type="ECO:0000313" key="4">
    <source>
        <dbReference type="EMBL" id="MBL3611002.1"/>
    </source>
</evidence>
<dbReference type="InterPro" id="IPR020084">
    <property type="entry name" value="NUDIX_hydrolase_CS"/>
</dbReference>
<dbReference type="RefSeq" id="WP_202250500.1">
    <property type="nucleotide sequence ID" value="NZ_JAESJH010000079.1"/>
</dbReference>
<comment type="cofactor">
    <cofactor evidence="1">
        <name>Mg(2+)</name>
        <dbReference type="ChEBI" id="CHEBI:18420"/>
    </cofactor>
</comment>
<dbReference type="Proteomes" id="UP000604473">
    <property type="component" value="Unassembled WGS sequence"/>
</dbReference>
<comment type="caution">
    <text evidence="4">The sequence shown here is derived from an EMBL/GenBank/DDBJ whole genome shotgun (WGS) entry which is preliminary data.</text>
</comment>
<proteinExistence type="predicted"/>
<evidence type="ECO:0000256" key="2">
    <source>
        <dbReference type="ARBA" id="ARBA00022801"/>
    </source>
</evidence>
<dbReference type="SUPFAM" id="SSF55811">
    <property type="entry name" value="Nudix"/>
    <property type="match status" value="1"/>
</dbReference>
<dbReference type="Gene3D" id="3.90.79.10">
    <property type="entry name" value="Nucleoside Triphosphate Pyrophosphohydrolase"/>
    <property type="match status" value="1"/>
</dbReference>
<accession>A0ABS1RZQ1</accession>
<evidence type="ECO:0000313" key="5">
    <source>
        <dbReference type="Proteomes" id="UP000604473"/>
    </source>
</evidence>
<evidence type="ECO:0000259" key="3">
    <source>
        <dbReference type="PROSITE" id="PS51462"/>
    </source>
</evidence>
<protein>
    <submittedName>
        <fullName evidence="4">NUDIX domain-containing protein</fullName>
    </submittedName>
</protein>